<dbReference type="SUPFAM" id="SSF47384">
    <property type="entry name" value="Homodimeric domain of signal transducing histidine kinase"/>
    <property type="match status" value="1"/>
</dbReference>
<evidence type="ECO:0000256" key="11">
    <source>
        <dbReference type="ARBA" id="ARBA00068150"/>
    </source>
</evidence>
<dbReference type="Gene3D" id="3.40.50.2300">
    <property type="match status" value="1"/>
</dbReference>
<dbReference type="InterPro" id="IPR003661">
    <property type="entry name" value="HisK_dim/P_dom"/>
</dbReference>
<dbReference type="Proteomes" id="UP000006201">
    <property type="component" value="Unassembled WGS sequence"/>
</dbReference>
<evidence type="ECO:0000256" key="5">
    <source>
        <dbReference type="ARBA" id="ARBA00022679"/>
    </source>
</evidence>
<evidence type="ECO:0000313" key="18">
    <source>
        <dbReference type="EMBL" id="EAR28095.1"/>
    </source>
</evidence>
<keyword evidence="8" id="KW-0067">ATP-binding</keyword>
<dbReference type="FunFam" id="1.10.287.130:FF:000002">
    <property type="entry name" value="Two-component osmosensing histidine kinase"/>
    <property type="match status" value="1"/>
</dbReference>
<dbReference type="RefSeq" id="WP_009839927.1">
    <property type="nucleotide sequence ID" value="NZ_CH959301.1"/>
</dbReference>
<evidence type="ECO:0000259" key="16">
    <source>
        <dbReference type="PROSITE" id="PS50110"/>
    </source>
</evidence>
<keyword evidence="6" id="KW-0547">Nucleotide-binding</keyword>
<dbReference type="SUPFAM" id="SSF55874">
    <property type="entry name" value="ATPase domain of HSP90 chaperone/DNA topoisomerase II/histidine kinase"/>
    <property type="match status" value="1"/>
</dbReference>
<comment type="subunit">
    <text evidence="10">At low DSF concentrations, interacts with RpfF.</text>
</comment>
<dbReference type="CDD" id="cd16922">
    <property type="entry name" value="HATPase_EvgS-ArcB-TorS-like"/>
    <property type="match status" value="1"/>
</dbReference>
<keyword evidence="14" id="KW-0472">Membrane</keyword>
<dbReference type="eggNOG" id="COG2205">
    <property type="taxonomic scope" value="Bacteria"/>
</dbReference>
<comment type="catalytic activity">
    <reaction evidence="1">
        <text>ATP + protein L-histidine = ADP + protein N-phospho-L-histidine.</text>
        <dbReference type="EC" id="2.7.13.3"/>
    </reaction>
</comment>
<feature type="modified residue" description="4-aspartylphosphate" evidence="12">
    <location>
        <position position="809"/>
    </location>
</feature>
<evidence type="ECO:0000256" key="6">
    <source>
        <dbReference type="ARBA" id="ARBA00022741"/>
    </source>
</evidence>
<feature type="transmembrane region" description="Helical" evidence="14">
    <location>
        <begin position="7"/>
        <end position="26"/>
    </location>
</feature>
<dbReference type="CDD" id="cd00082">
    <property type="entry name" value="HisKA"/>
    <property type="match status" value="1"/>
</dbReference>
<gene>
    <name evidence="18" type="ORF">PTD2_19807</name>
</gene>
<dbReference type="SMART" id="SM00448">
    <property type="entry name" value="REC"/>
    <property type="match status" value="1"/>
</dbReference>
<dbReference type="GO" id="GO:0016020">
    <property type="term" value="C:membrane"/>
    <property type="evidence" value="ECO:0007669"/>
    <property type="project" value="UniProtKB-SubCell"/>
</dbReference>
<dbReference type="FunFam" id="3.30.565.10:FF:000010">
    <property type="entry name" value="Sensor histidine kinase RcsC"/>
    <property type="match status" value="1"/>
</dbReference>
<dbReference type="InterPro" id="IPR036097">
    <property type="entry name" value="HisK_dim/P_sf"/>
</dbReference>
<evidence type="ECO:0000259" key="17">
    <source>
        <dbReference type="PROSITE" id="PS50885"/>
    </source>
</evidence>
<dbReference type="InterPro" id="IPR004358">
    <property type="entry name" value="Sig_transdc_His_kin-like_C"/>
</dbReference>
<dbReference type="Pfam" id="PF00072">
    <property type="entry name" value="Response_reg"/>
    <property type="match status" value="1"/>
</dbReference>
<dbReference type="InterPro" id="IPR032255">
    <property type="entry name" value="HBM"/>
</dbReference>
<dbReference type="Pfam" id="PF00512">
    <property type="entry name" value="HisKA"/>
    <property type="match status" value="1"/>
</dbReference>
<dbReference type="InterPro" id="IPR005467">
    <property type="entry name" value="His_kinase_dom"/>
</dbReference>
<evidence type="ECO:0000256" key="13">
    <source>
        <dbReference type="SAM" id="Coils"/>
    </source>
</evidence>
<evidence type="ECO:0000256" key="4">
    <source>
        <dbReference type="ARBA" id="ARBA00022553"/>
    </source>
</evidence>
<dbReference type="GO" id="GO:0005524">
    <property type="term" value="F:ATP binding"/>
    <property type="evidence" value="ECO:0007669"/>
    <property type="project" value="UniProtKB-KW"/>
</dbReference>
<dbReference type="SMART" id="SM01358">
    <property type="entry name" value="HBM"/>
    <property type="match status" value="1"/>
</dbReference>
<evidence type="ECO:0000256" key="14">
    <source>
        <dbReference type="SAM" id="Phobius"/>
    </source>
</evidence>
<evidence type="ECO:0000256" key="1">
    <source>
        <dbReference type="ARBA" id="ARBA00000085"/>
    </source>
</evidence>
<dbReference type="Gene3D" id="6.10.340.10">
    <property type="match status" value="1"/>
</dbReference>
<dbReference type="Gene3D" id="1.10.287.130">
    <property type="match status" value="1"/>
</dbReference>
<dbReference type="CDD" id="cd17546">
    <property type="entry name" value="REC_hyHK_CKI1_RcsC-like"/>
    <property type="match status" value="1"/>
</dbReference>
<dbReference type="PROSITE" id="PS50885">
    <property type="entry name" value="HAMP"/>
    <property type="match status" value="1"/>
</dbReference>
<evidence type="ECO:0000313" key="19">
    <source>
        <dbReference type="Proteomes" id="UP000006201"/>
    </source>
</evidence>
<dbReference type="Gene3D" id="3.30.565.10">
    <property type="entry name" value="Histidine kinase-like ATPase, C-terminal domain"/>
    <property type="match status" value="1"/>
</dbReference>
<protein>
    <recommendedName>
        <fullName evidence="11">Sensory/regulatory protein RpfC</fullName>
        <ecNumber evidence="3">2.7.13.3</ecNumber>
    </recommendedName>
</protein>
<organism evidence="18 19">
    <name type="scientific">Pseudoalteromonas tunicata D2</name>
    <dbReference type="NCBI Taxonomy" id="87626"/>
    <lineage>
        <taxon>Bacteria</taxon>
        <taxon>Pseudomonadati</taxon>
        <taxon>Pseudomonadota</taxon>
        <taxon>Gammaproteobacteria</taxon>
        <taxon>Alteromonadales</taxon>
        <taxon>Pseudoalteromonadaceae</taxon>
        <taxon>Pseudoalteromonas</taxon>
    </lineage>
</organism>
<keyword evidence="13" id="KW-0175">Coiled coil</keyword>
<dbReference type="HOGENOM" id="CLU_000445_114_37_6"/>
<feature type="transmembrane region" description="Helical" evidence="14">
    <location>
        <begin position="284"/>
        <end position="302"/>
    </location>
</feature>
<evidence type="ECO:0000256" key="2">
    <source>
        <dbReference type="ARBA" id="ARBA00004370"/>
    </source>
</evidence>
<reference evidence="18 19" key="1">
    <citation type="submission" date="2006-02" db="EMBL/GenBank/DDBJ databases">
        <authorList>
            <person name="Moran M.A."/>
            <person name="Kjelleberg S."/>
            <person name="Egan S."/>
            <person name="Saunders N."/>
            <person name="Thomas T."/>
            <person name="Ferriera S."/>
            <person name="Johnson J."/>
            <person name="Kravitz S."/>
            <person name="Halpern A."/>
            <person name="Remington K."/>
            <person name="Beeson K."/>
            <person name="Tran B."/>
            <person name="Rogers Y.-H."/>
            <person name="Friedman R."/>
            <person name="Venter J.C."/>
        </authorList>
    </citation>
    <scope>NUCLEOTIDE SEQUENCE [LARGE SCALE GENOMIC DNA]</scope>
    <source>
        <strain evidence="18 19">D2</strain>
    </source>
</reference>
<dbReference type="EMBL" id="AAOH01000004">
    <property type="protein sequence ID" value="EAR28095.1"/>
    <property type="molecule type" value="Genomic_DNA"/>
</dbReference>
<dbReference type="SUPFAM" id="SSF52172">
    <property type="entry name" value="CheY-like"/>
    <property type="match status" value="1"/>
</dbReference>
<dbReference type="PROSITE" id="PS50110">
    <property type="entry name" value="RESPONSE_REGULATORY"/>
    <property type="match status" value="1"/>
</dbReference>
<evidence type="ECO:0000256" key="7">
    <source>
        <dbReference type="ARBA" id="ARBA00022777"/>
    </source>
</evidence>
<proteinExistence type="predicted"/>
<accession>A4C9N7</accession>
<keyword evidence="14" id="KW-0812">Transmembrane</keyword>
<dbReference type="SMART" id="SM00388">
    <property type="entry name" value="HisKA"/>
    <property type="match status" value="1"/>
</dbReference>
<dbReference type="PANTHER" id="PTHR45339">
    <property type="entry name" value="HYBRID SIGNAL TRANSDUCTION HISTIDINE KINASE J"/>
    <property type="match status" value="1"/>
</dbReference>
<dbReference type="SUPFAM" id="SSF158472">
    <property type="entry name" value="HAMP domain-like"/>
    <property type="match status" value="1"/>
</dbReference>
<keyword evidence="7 18" id="KW-0418">Kinase</keyword>
<feature type="domain" description="HAMP" evidence="17">
    <location>
        <begin position="302"/>
        <end position="355"/>
    </location>
</feature>
<keyword evidence="9" id="KW-0902">Two-component regulatory system</keyword>
<dbReference type="InterPro" id="IPR003594">
    <property type="entry name" value="HATPase_dom"/>
</dbReference>
<dbReference type="InterPro" id="IPR003660">
    <property type="entry name" value="HAMP_dom"/>
</dbReference>
<dbReference type="PANTHER" id="PTHR45339:SF1">
    <property type="entry name" value="HYBRID SIGNAL TRANSDUCTION HISTIDINE KINASE J"/>
    <property type="match status" value="1"/>
</dbReference>
<dbReference type="PRINTS" id="PR00344">
    <property type="entry name" value="BCTRLSENSOR"/>
</dbReference>
<dbReference type="GO" id="GO:0000155">
    <property type="term" value="F:phosphorelay sensor kinase activity"/>
    <property type="evidence" value="ECO:0007669"/>
    <property type="project" value="InterPro"/>
</dbReference>
<sequence length="884" mass="99678">MFNSIKAQIYFMLGLLASALLVQIYLSYTNQDSFISGIDLTEQAVTKVGLVREVERGVLDLQRNVLIYKETANDSIINRFNTILQEIKQGLDTLDTMSSNDIDAIKYRDYIFRMKQHLKDYHDNFLAVIDGRRQREILFNQKLLVELAELEQQVIAYNGLAAQNKNQLLNHLSQSRNIALLYLLSQDYENITLFNHHITQASQLVQPTQAEPLLKQLQIIKNDFAKLSQVTRGYVFLTNVVMTGSANEFLYLSQQLNKYVASQLSTTNEQVKATLTHAQLRNNIIAFIGILAAITCALYFVYRIITPIKSLTEIFRKLADAEDIKRIPNLKREDEIGELARAAHVFQKNNKNTISLLAQSNQLNQDLLKATEKAEQATEFKSIFLANMSHEIRTPINGISGLIDLCLATELTHRQRDFLDKAAYSTNLLMSLVNDILDFSKIEAGKLSIEYIQFSLEAIIDNLIANIAPRSYEKNLHLNCEIAPNLPRLFMGDPLRVNQILFNLCTNAVKFTSIGSITITVLFEAIPNNDKQIKLILSVSDTGVGLTEQQIDNIFNAFIQADGSISRKYGGTGLGLSIVKQLVKLMGGEISVNSTPDVGSSFCVELMLDVVDQTDILFDCSSLKPNSIVYLNEELPLLNQRYCDYLQSALLRADNLNAIDFTEHADIKFVLIDVQETDDIEDIAQVLRRLENKTVSVCLLCENNQVSMLQGIQNDFQFSCLTVPILPSQLKKLFSDEITPLSSLSKPREQTFVFDSEIIVLLVDDNHINLIVASEMLKQLGVTVIMAENGQIALDIVQETKKIDLILMDIQMPVKDGYTATKELRQLGYNDLLICGLSANAMQIDHDKAIECGMNDYLTKPIVKEKLAALLIRYFTVNNRVFEH</sequence>
<feature type="coiled-coil region" evidence="13">
    <location>
        <begin position="140"/>
        <end position="167"/>
    </location>
</feature>
<name>A4C9N7_9GAMM</name>
<evidence type="ECO:0000259" key="15">
    <source>
        <dbReference type="PROSITE" id="PS50109"/>
    </source>
</evidence>
<dbReference type="EC" id="2.7.13.3" evidence="3"/>
<evidence type="ECO:0000256" key="3">
    <source>
        <dbReference type="ARBA" id="ARBA00012438"/>
    </source>
</evidence>
<dbReference type="PROSITE" id="PS50109">
    <property type="entry name" value="HIS_KIN"/>
    <property type="match status" value="1"/>
</dbReference>
<keyword evidence="19" id="KW-1185">Reference proteome</keyword>
<dbReference type="InterPro" id="IPR001789">
    <property type="entry name" value="Sig_transdc_resp-reg_receiver"/>
</dbReference>
<evidence type="ECO:0000256" key="12">
    <source>
        <dbReference type="PROSITE-ProRule" id="PRU00169"/>
    </source>
</evidence>
<dbReference type="InterPro" id="IPR011006">
    <property type="entry name" value="CheY-like_superfamily"/>
</dbReference>
<feature type="domain" description="Response regulatory" evidence="16">
    <location>
        <begin position="759"/>
        <end position="875"/>
    </location>
</feature>
<dbReference type="OrthoDB" id="9810730at2"/>
<dbReference type="Pfam" id="PF02518">
    <property type="entry name" value="HATPase_c"/>
    <property type="match status" value="1"/>
</dbReference>
<evidence type="ECO:0000256" key="8">
    <source>
        <dbReference type="ARBA" id="ARBA00022840"/>
    </source>
</evidence>
<keyword evidence="5" id="KW-0808">Transferase</keyword>
<dbReference type="AlphaFoldDB" id="A4C9N7"/>
<comment type="caution">
    <text evidence="18">The sequence shown here is derived from an EMBL/GenBank/DDBJ whole genome shotgun (WGS) entry which is preliminary data.</text>
</comment>
<evidence type="ECO:0000256" key="9">
    <source>
        <dbReference type="ARBA" id="ARBA00023012"/>
    </source>
</evidence>
<dbReference type="SMART" id="SM00387">
    <property type="entry name" value="HATPase_c"/>
    <property type="match status" value="1"/>
</dbReference>
<dbReference type="STRING" id="87626.PTD2_19807"/>
<comment type="subcellular location">
    <subcellularLocation>
        <location evidence="2">Membrane</location>
    </subcellularLocation>
</comment>
<keyword evidence="4 12" id="KW-0597">Phosphoprotein</keyword>
<dbReference type="CDD" id="cd06225">
    <property type="entry name" value="HAMP"/>
    <property type="match status" value="1"/>
</dbReference>
<keyword evidence="14" id="KW-1133">Transmembrane helix</keyword>
<feature type="domain" description="Histidine kinase" evidence="15">
    <location>
        <begin position="387"/>
        <end position="610"/>
    </location>
</feature>
<dbReference type="InterPro" id="IPR036890">
    <property type="entry name" value="HATPase_C_sf"/>
</dbReference>
<evidence type="ECO:0000256" key="10">
    <source>
        <dbReference type="ARBA" id="ARBA00064003"/>
    </source>
</evidence>